<sequence length="598" mass="64242">MSAPSQMDKSNNTENPGLIAGHAQYVKGAAEGLVGSVTGNQAWATSGEQDKNQAIDAMKAASENRDPSQGLGGVEQAAGNLVGCEGMQKEGAESKKQDTASPSLIAIFPKPLSLDVPTTSSREEYLAANMAPPPELNVGVPDLEYFTPQHITSPGTPAASEANKSVPKLFQPLTIRGTTLRNRILVAPMCQYSTASHGSATGALTDYHIATLGHYALKGAALVMVEATGVQPNGRISPNCPGIWSDAQIPALRRVSDFIKSQGALSAIQLAHAGRKASTCAPWIAGAQRTSGGKRKVSVRATEAAGGWPENVVGPMGGEEWTWDEKKLDDEMGGYWAPRALSEKEIGELVADWARAAQRSVKAGVDVIEIHGAHGYLIHQFLSPITNQRTDRYGGSFENRIRLLLEIIQAIHAVIPESMPLYLRISATEWVEETELGKKFGSWDVESSIRLAKIVAGMGVDLLDVSSGGNVVHQKLNPFDAKDYQTRIAARIRDEVKKDGGKLFIGAVGLITEAEQARDIVEEGGAVAQQTSDAEIVKEARAAVAMTQSRNGNEPQADVILVARQFMREPEWVLRVAHQLGVDVAWPNQFLRVRFPKL</sequence>
<reference evidence="3" key="1">
    <citation type="submission" date="2019-04" db="EMBL/GenBank/DDBJ databases">
        <title>Sequencing of skin fungus with MAO and IRED activity.</title>
        <authorList>
            <person name="Marsaioli A.J."/>
            <person name="Bonatto J.M.C."/>
            <person name="Reis Junior O."/>
        </authorList>
    </citation>
    <scope>NUCLEOTIDE SEQUENCE</scope>
    <source>
        <strain evidence="3">28M1</strain>
    </source>
</reference>
<evidence type="ECO:0000259" key="2">
    <source>
        <dbReference type="Pfam" id="PF00724"/>
    </source>
</evidence>
<dbReference type="Proteomes" id="UP000758155">
    <property type="component" value="Unassembled WGS sequence"/>
</dbReference>
<dbReference type="Pfam" id="PF00724">
    <property type="entry name" value="Oxidored_FMN"/>
    <property type="match status" value="1"/>
</dbReference>
<dbReference type="InterPro" id="IPR044152">
    <property type="entry name" value="YqjM-like"/>
</dbReference>
<keyword evidence="4" id="KW-1185">Reference proteome</keyword>
<dbReference type="InterPro" id="IPR001155">
    <property type="entry name" value="OxRdtase_FMN_N"/>
</dbReference>
<organism evidence="3 4">
    <name type="scientific">Didymella heteroderae</name>
    <dbReference type="NCBI Taxonomy" id="1769908"/>
    <lineage>
        <taxon>Eukaryota</taxon>
        <taxon>Fungi</taxon>
        <taxon>Dikarya</taxon>
        <taxon>Ascomycota</taxon>
        <taxon>Pezizomycotina</taxon>
        <taxon>Dothideomycetes</taxon>
        <taxon>Pleosporomycetidae</taxon>
        <taxon>Pleosporales</taxon>
        <taxon>Pleosporineae</taxon>
        <taxon>Didymellaceae</taxon>
        <taxon>Didymella</taxon>
    </lineage>
</organism>
<dbReference type="CDD" id="cd02932">
    <property type="entry name" value="OYE_YqiM_FMN"/>
    <property type="match status" value="1"/>
</dbReference>
<dbReference type="GO" id="GO:0010181">
    <property type="term" value="F:FMN binding"/>
    <property type="evidence" value="ECO:0007669"/>
    <property type="project" value="InterPro"/>
</dbReference>
<feature type="domain" description="NADH:flavin oxidoreductase/NADH oxidase N-terminal" evidence="2">
    <location>
        <begin position="168"/>
        <end position="526"/>
    </location>
</feature>
<dbReference type="AlphaFoldDB" id="A0A9P4WSY1"/>
<dbReference type="SUPFAM" id="SSF51395">
    <property type="entry name" value="FMN-linked oxidoreductases"/>
    <property type="match status" value="1"/>
</dbReference>
<dbReference type="Gene3D" id="3.20.20.70">
    <property type="entry name" value="Aldolase class I"/>
    <property type="match status" value="1"/>
</dbReference>
<dbReference type="EMBL" id="SWKV01000023">
    <property type="protein sequence ID" value="KAF3040893.1"/>
    <property type="molecule type" value="Genomic_DNA"/>
</dbReference>
<evidence type="ECO:0000313" key="4">
    <source>
        <dbReference type="Proteomes" id="UP000758155"/>
    </source>
</evidence>
<proteinExistence type="predicted"/>
<evidence type="ECO:0000313" key="3">
    <source>
        <dbReference type="EMBL" id="KAF3040893.1"/>
    </source>
</evidence>
<dbReference type="OrthoDB" id="72788at2759"/>
<evidence type="ECO:0000256" key="1">
    <source>
        <dbReference type="SAM" id="MobiDB-lite"/>
    </source>
</evidence>
<name>A0A9P4WSY1_9PLEO</name>
<dbReference type="GO" id="GO:0050661">
    <property type="term" value="F:NADP binding"/>
    <property type="evidence" value="ECO:0007669"/>
    <property type="project" value="InterPro"/>
</dbReference>
<dbReference type="PANTHER" id="PTHR43303:SF2">
    <property type="entry name" value="INDOLEAMINE 2,3-DIOXYGENASE PYRROLE 2,3-DIOXYGENASE (AFU_ORTHOLOGUE AFUA_5G01450"/>
    <property type="match status" value="1"/>
</dbReference>
<dbReference type="InterPro" id="IPR013785">
    <property type="entry name" value="Aldolase_TIM"/>
</dbReference>
<dbReference type="PANTHER" id="PTHR43303">
    <property type="entry name" value="NADPH DEHYDROGENASE C23G7.10C-RELATED"/>
    <property type="match status" value="1"/>
</dbReference>
<comment type="caution">
    <text evidence="3">The sequence shown here is derived from an EMBL/GenBank/DDBJ whole genome shotgun (WGS) entry which is preliminary data.</text>
</comment>
<dbReference type="GO" id="GO:0003959">
    <property type="term" value="F:NADPH dehydrogenase activity"/>
    <property type="evidence" value="ECO:0007669"/>
    <property type="project" value="InterPro"/>
</dbReference>
<gene>
    <name evidence="3" type="ORF">E8E12_004933</name>
</gene>
<accession>A0A9P4WSY1</accession>
<protein>
    <recommendedName>
        <fullName evidence="2">NADH:flavin oxidoreductase/NADH oxidase N-terminal domain-containing protein</fullName>
    </recommendedName>
</protein>
<feature type="region of interest" description="Disordered" evidence="1">
    <location>
        <begin position="44"/>
        <end position="71"/>
    </location>
</feature>